<evidence type="ECO:0000313" key="1">
    <source>
        <dbReference type="EMBL" id="CAE2270201.1"/>
    </source>
</evidence>
<organism evidence="1">
    <name type="scientific">Odontella aurita</name>
    <dbReference type="NCBI Taxonomy" id="265563"/>
    <lineage>
        <taxon>Eukaryota</taxon>
        <taxon>Sar</taxon>
        <taxon>Stramenopiles</taxon>
        <taxon>Ochrophyta</taxon>
        <taxon>Bacillariophyta</taxon>
        <taxon>Mediophyceae</taxon>
        <taxon>Biddulphiophycidae</taxon>
        <taxon>Eupodiscales</taxon>
        <taxon>Odontellaceae</taxon>
        <taxon>Odontella</taxon>
    </lineage>
</organism>
<accession>A0A7S4JPR4</accession>
<reference evidence="1" key="1">
    <citation type="submission" date="2021-01" db="EMBL/GenBank/DDBJ databases">
        <authorList>
            <person name="Corre E."/>
            <person name="Pelletier E."/>
            <person name="Niang G."/>
            <person name="Scheremetjew M."/>
            <person name="Finn R."/>
            <person name="Kale V."/>
            <person name="Holt S."/>
            <person name="Cochrane G."/>
            <person name="Meng A."/>
            <person name="Brown T."/>
            <person name="Cohen L."/>
        </authorList>
    </citation>
    <scope>NUCLEOTIDE SEQUENCE</scope>
    <source>
        <strain evidence="1">Isolate 1302-5</strain>
    </source>
</reference>
<dbReference type="Gene3D" id="3.40.630.30">
    <property type="match status" value="1"/>
</dbReference>
<gene>
    <name evidence="1" type="ORF">OAUR00152_LOCUS31536</name>
</gene>
<dbReference type="EMBL" id="HBKQ01045768">
    <property type="protein sequence ID" value="CAE2270201.1"/>
    <property type="molecule type" value="Transcribed_RNA"/>
</dbReference>
<proteinExistence type="predicted"/>
<sequence length="363" mass="38209">MRTMYFAFSIPLAISAALLISVLTRSAVGLASISSLCPLAGPLLPPVVYYSRPAPGVAIKNTRLAGCRGFVPRPLSAIQVRDWREDDFPAISSLLGSSGTDFDPEGPLSADCGSVAAIAESYEADSGGCFLVANDDDGCITGTAALVVGTPVTYLKSGASVSTPDVTGAVRRVFVADLLSPEQKEATLVAFMNEIEERSKRAGVSNIIALAYSDANRPTEDVLEKLLYVKDVQKSVPGLFQFSKDISCSLEQVSKESEQEGNGTIFDVAIGTALVGVVAAAAFGFSSILGLGFFSSADNGGVGTPLSSQELGALLRDEKLQRTDLDGNLDGNIAKEWGELDAEERREEGALMNIISGREVRLK</sequence>
<protein>
    <submittedName>
        <fullName evidence="1">Uncharacterized protein</fullName>
    </submittedName>
</protein>
<name>A0A7S4JPR4_9STRA</name>
<dbReference type="AlphaFoldDB" id="A0A7S4JPR4"/>